<dbReference type="AlphaFoldDB" id="A0A5B7H8S9"/>
<name>A0A5B7H8S9_PORTR</name>
<proteinExistence type="predicted"/>
<sequence>MMKVTRKQKGLKKKKKKRLSGRESPASSAAHLISALFFGIPCKVSLYALQNNSFFGARSTRDRGREPVIHNEATVFGPSTGKFKPRKFAKMDVVSSEVLEALLAGKEGIIEAPGGLWDVGGEGSDVAVVFYQYTIRELRGDGNTGEIELDWTPPHRIVNKVSIVGGNFNTHLVLSLNNQIPGPLKTRLCLTCLGGMLLQFIKSKEVNRGHPDNSGWISGATRLH</sequence>
<feature type="compositionally biased region" description="Basic residues" evidence="1">
    <location>
        <begin position="1"/>
        <end position="19"/>
    </location>
</feature>
<dbReference type="EMBL" id="VSRR010026317">
    <property type="protein sequence ID" value="MPC67492.1"/>
    <property type="molecule type" value="Genomic_DNA"/>
</dbReference>
<dbReference type="Proteomes" id="UP000324222">
    <property type="component" value="Unassembled WGS sequence"/>
</dbReference>
<gene>
    <name evidence="2" type="ORF">E2C01_061669</name>
</gene>
<protein>
    <submittedName>
        <fullName evidence="2">Uncharacterized protein</fullName>
    </submittedName>
</protein>
<keyword evidence="3" id="KW-1185">Reference proteome</keyword>
<evidence type="ECO:0000313" key="3">
    <source>
        <dbReference type="Proteomes" id="UP000324222"/>
    </source>
</evidence>
<feature type="region of interest" description="Disordered" evidence="1">
    <location>
        <begin position="1"/>
        <end position="24"/>
    </location>
</feature>
<evidence type="ECO:0000313" key="2">
    <source>
        <dbReference type="EMBL" id="MPC67492.1"/>
    </source>
</evidence>
<accession>A0A5B7H8S9</accession>
<comment type="caution">
    <text evidence="2">The sequence shown here is derived from an EMBL/GenBank/DDBJ whole genome shotgun (WGS) entry which is preliminary data.</text>
</comment>
<reference evidence="2 3" key="1">
    <citation type="submission" date="2019-05" db="EMBL/GenBank/DDBJ databases">
        <title>Another draft genome of Portunus trituberculatus and its Hox gene families provides insights of decapod evolution.</title>
        <authorList>
            <person name="Jeong J.-H."/>
            <person name="Song I."/>
            <person name="Kim S."/>
            <person name="Choi T."/>
            <person name="Kim D."/>
            <person name="Ryu S."/>
            <person name="Kim W."/>
        </authorList>
    </citation>
    <scope>NUCLEOTIDE SEQUENCE [LARGE SCALE GENOMIC DNA]</scope>
    <source>
        <tissue evidence="2">Muscle</tissue>
    </source>
</reference>
<evidence type="ECO:0000256" key="1">
    <source>
        <dbReference type="SAM" id="MobiDB-lite"/>
    </source>
</evidence>
<organism evidence="2 3">
    <name type="scientific">Portunus trituberculatus</name>
    <name type="common">Swimming crab</name>
    <name type="synonym">Neptunus trituberculatus</name>
    <dbReference type="NCBI Taxonomy" id="210409"/>
    <lineage>
        <taxon>Eukaryota</taxon>
        <taxon>Metazoa</taxon>
        <taxon>Ecdysozoa</taxon>
        <taxon>Arthropoda</taxon>
        <taxon>Crustacea</taxon>
        <taxon>Multicrustacea</taxon>
        <taxon>Malacostraca</taxon>
        <taxon>Eumalacostraca</taxon>
        <taxon>Eucarida</taxon>
        <taxon>Decapoda</taxon>
        <taxon>Pleocyemata</taxon>
        <taxon>Brachyura</taxon>
        <taxon>Eubrachyura</taxon>
        <taxon>Portunoidea</taxon>
        <taxon>Portunidae</taxon>
        <taxon>Portuninae</taxon>
        <taxon>Portunus</taxon>
    </lineage>
</organism>